<reference evidence="1 2" key="2">
    <citation type="journal article" date="2004" name="Nature">
        <title>Finishing the euchromatic sequence of the human genome.</title>
        <authorList>
            <consortium name="International Human Genome Sequencing Consortium"/>
        </authorList>
    </citation>
    <scope>NUCLEOTIDE SEQUENCE [LARGE SCALE GENOMIC DNA]</scope>
</reference>
<evidence type="ECO:0000313" key="1">
    <source>
        <dbReference type="Ensembl" id="ENSP00000465945.1"/>
    </source>
</evidence>
<dbReference type="VEuPathDB" id="HostDB:ENSG00000108669"/>
<proteinExistence type="predicted"/>
<reference evidence="1" key="4">
    <citation type="submission" date="2025-08" db="UniProtKB">
        <authorList>
            <consortium name="Ensembl"/>
        </authorList>
    </citation>
    <scope>IDENTIFICATION</scope>
</reference>
<reference evidence="1 2" key="3">
    <citation type="journal article" date="2006" name="Nature">
        <title>DNA sequence of human chromosome 17 and analysis of rearrangement in the human lineage.</title>
        <authorList>
            <person name="Zody M.C."/>
            <person name="Garber M."/>
            <person name="Adams D.J."/>
            <person name="Sharpe T."/>
            <person name="Harrow J."/>
            <person name="Lupski J.R."/>
            <person name="Nicholson C."/>
            <person name="Searle S.M."/>
            <person name="Wilming L."/>
            <person name="Young S.K."/>
            <person name="Abouelleil A."/>
            <person name="Allen N.R."/>
            <person name="Bi W."/>
            <person name="Bloom T."/>
            <person name="Borowsky M.L."/>
            <person name="Bugalter B.E."/>
            <person name="Butler J."/>
            <person name="Chang J.L."/>
            <person name="Chen C.K."/>
            <person name="Cook A."/>
            <person name="Corum B."/>
            <person name="Cuomo C.A."/>
            <person name="de Jong P.J."/>
            <person name="DeCaprio D."/>
            <person name="Dewar K."/>
            <person name="FitzGerald M."/>
            <person name="Gilbert J."/>
            <person name="Gibson R."/>
            <person name="Gnerre S."/>
            <person name="Goldstein S."/>
            <person name="Grafham D.V."/>
            <person name="Grocock R."/>
            <person name="Hafez N."/>
            <person name="Hagopian D.S."/>
            <person name="Hart E."/>
            <person name="Norman C.H."/>
            <person name="Humphray S."/>
            <person name="Jaffe D.B."/>
            <person name="Jones M."/>
            <person name="Kamal M."/>
            <person name="Khodiyar V.K."/>
            <person name="LaButti K."/>
            <person name="Laird G."/>
            <person name="Lehoczky J."/>
            <person name="Liu X."/>
            <person name="Lokyitsang T."/>
            <person name="Loveland J."/>
            <person name="Lui A."/>
            <person name="Macdonald P."/>
            <person name="Major J.E."/>
            <person name="Matthews L."/>
            <person name="Mauceli E."/>
            <person name="McCarroll S.A."/>
            <person name="Mihalev A.H."/>
            <person name="Mudge J."/>
            <person name="Nguyen C."/>
            <person name="Nicol R."/>
            <person name="O'Leary S.B."/>
            <person name="Osoegawa K."/>
            <person name="Schwartz D.C."/>
            <person name="Shaw-Smith C."/>
            <person name="Stankiewicz P."/>
            <person name="Steward C."/>
            <person name="Swarbreck D."/>
            <person name="Venkataraman V."/>
            <person name="Whittaker C.A."/>
            <person name="Yang X."/>
            <person name="Zimmer A.R."/>
            <person name="Bradley A."/>
            <person name="Hubbard T."/>
            <person name="Birren B.W."/>
            <person name="Rogers J."/>
            <person name="Lander E.S."/>
            <person name="Nusbaum C."/>
        </authorList>
    </citation>
    <scope>NUCLEOTIDE SEQUENCE [LARGE SCALE GENOMIC DNA]</scope>
</reference>
<protein>
    <submittedName>
        <fullName evidence="1">Cytohesin 1</fullName>
    </submittedName>
</protein>
<dbReference type="EMBL" id="AC099804">
    <property type="status" value="NOT_ANNOTATED_CDS"/>
    <property type="molecule type" value="Genomic_DNA"/>
</dbReference>
<accession>K7EL72</accession>
<dbReference type="ChiTaRS" id="CYTH1">
    <property type="organism name" value="human"/>
</dbReference>
<gene>
    <name evidence="1" type="primary">CYTH1</name>
</gene>
<dbReference type="EMBL" id="AC022966">
    <property type="status" value="NOT_ANNOTATED_CDS"/>
    <property type="molecule type" value="Genomic_DNA"/>
</dbReference>
<dbReference type="HGNC" id="HGNC:9501">
    <property type="gene designation" value="CYTH1"/>
</dbReference>
<dbReference type="HOGENOM" id="CLU_3437551_0_0_1"/>
<keyword evidence="2" id="KW-1185">Reference proteome</keyword>
<dbReference type="UCSC" id="uc060kvp.1">
    <property type="organism name" value="human"/>
</dbReference>
<dbReference type="GeneTree" id="ENSGT00940000157519"/>
<reference evidence="1 2" key="1">
    <citation type="journal article" date="2001" name="Nature">
        <title>Initial sequencing and analysis of the human genome.</title>
        <authorList>
            <consortium name="International Human Genome Sequencing Consortium"/>
            <person name="Lander E.S."/>
            <person name="Linton L.M."/>
            <person name="Birren B."/>
            <person name="Nusbaum C."/>
            <person name="Zody M.C."/>
            <person name="Baldwin J."/>
            <person name="Devon K."/>
            <person name="Dewar K."/>
            <person name="Doyle M."/>
            <person name="FitzHugh W."/>
            <person name="Funke R."/>
            <person name="Gage D."/>
            <person name="Harris K."/>
            <person name="Heaford A."/>
            <person name="Howland J."/>
            <person name="Kann L."/>
            <person name="Lehoczky J."/>
            <person name="LeVine R."/>
            <person name="McEwan P."/>
            <person name="McKernan K."/>
            <person name="Meldrim J."/>
            <person name="Mesirov J.P."/>
            <person name="Miranda C."/>
            <person name="Morris W."/>
            <person name="Naylor J."/>
            <person name="Raymond C."/>
            <person name="Rosetti M."/>
            <person name="Santos R."/>
            <person name="Sheridan A."/>
            <person name="Sougnez C."/>
            <person name="Stange-Thomann N."/>
            <person name="Stojanovic N."/>
            <person name="Subramanian A."/>
            <person name="Wyman D."/>
            <person name="Rogers J."/>
            <person name="Sulston J."/>
            <person name="Ainscough R."/>
            <person name="Beck S."/>
            <person name="Bentley D."/>
            <person name="Burton J."/>
            <person name="Clee C."/>
            <person name="Carter N."/>
            <person name="Coulson A."/>
            <person name="Deadman R."/>
            <person name="Deloukas P."/>
            <person name="Dunham A."/>
            <person name="Dunham I."/>
            <person name="Durbin R."/>
            <person name="French L."/>
            <person name="Grafham D."/>
            <person name="Gregory S."/>
            <person name="Hubbard T."/>
            <person name="Humphray S."/>
            <person name="Hunt A."/>
            <person name="Jones M."/>
            <person name="Lloyd C."/>
            <person name="McMurray A."/>
            <person name="Matthews L."/>
            <person name="Mercer S."/>
            <person name="Milne S."/>
            <person name="Mullikin J.C."/>
            <person name="Mungall A."/>
            <person name="Plumb R."/>
            <person name="Ross M."/>
            <person name="Shownkeen R."/>
            <person name="Sims S."/>
            <person name="Waterston R.H."/>
            <person name="Wilson R.K."/>
            <person name="Hillier L.W."/>
            <person name="McPherson J.D."/>
            <person name="Marra M.A."/>
            <person name="Mardis E.R."/>
            <person name="Fulton L.A."/>
            <person name="Chinwalla A.T."/>
            <person name="Pepin K.H."/>
            <person name="Gish W.R."/>
            <person name="Chissoe S.L."/>
            <person name="Wendl M.C."/>
            <person name="Delehaunty K.D."/>
            <person name="Miner T.L."/>
            <person name="Delehaunty A."/>
            <person name="Kramer J.B."/>
            <person name="Cook L.L."/>
            <person name="Fulton R.S."/>
            <person name="Johnson D.L."/>
            <person name="Minx P.J."/>
            <person name="Clifton S.W."/>
            <person name="Hawkins T."/>
            <person name="Branscomb E."/>
            <person name="Predki P."/>
            <person name="Richardson P."/>
            <person name="Wenning S."/>
            <person name="Slezak T."/>
            <person name="Doggett N."/>
            <person name="Cheng J.F."/>
            <person name="Olsen A."/>
            <person name="Lucas S."/>
            <person name="Elkin C."/>
            <person name="Uberbacher E."/>
            <person name="Frazier M."/>
            <person name="Gibbs R.A."/>
            <person name="Muzny D.M."/>
            <person name="Scherer S.E."/>
            <person name="Bouck J.B."/>
            <person name="Sodergren E.J."/>
            <person name="Worley K.C."/>
            <person name="Rives C.M."/>
            <person name="Gorrell J.H."/>
            <person name="Metzker M.L."/>
            <person name="Naylor S.L."/>
            <person name="Kucherlapati R.S."/>
            <person name="Nelson D.L."/>
            <person name="Weinstock G.M."/>
            <person name="Sakaki Y."/>
            <person name="Fujiyama A."/>
            <person name="Hattori M."/>
            <person name="Yada T."/>
            <person name="Toyoda A."/>
            <person name="Itoh T."/>
            <person name="Kawagoe C."/>
            <person name="Watanabe H."/>
            <person name="Totoki Y."/>
            <person name="Taylor T."/>
            <person name="Weissenbach J."/>
            <person name="Heilig R."/>
            <person name="Saurin W."/>
            <person name="Artiguenave F."/>
            <person name="Brottier P."/>
            <person name="Bruls T."/>
            <person name="Pelletier E."/>
            <person name="Robert C."/>
            <person name="Wincker P."/>
            <person name="Smith D.R."/>
            <person name="Doucette-Stamm L."/>
            <person name="Rubenfield M."/>
            <person name="Weinstock K."/>
            <person name="Lee H.M."/>
            <person name="Dubois J."/>
            <person name="Rosenthal A."/>
            <person name="Platzer M."/>
            <person name="Nyakatura G."/>
            <person name="Taudien S."/>
            <person name="Rump A."/>
            <person name="Yang H."/>
            <person name="Yu J."/>
            <person name="Wang J."/>
            <person name="Huang G."/>
            <person name="Gu J."/>
            <person name="Hood L."/>
            <person name="Rowen L."/>
            <person name="Madan A."/>
            <person name="Qin S."/>
            <person name="Davis R.W."/>
            <person name="Federspiel N.A."/>
            <person name="Abola A.P."/>
            <person name="Proctor M.J."/>
            <person name="Myers R.M."/>
            <person name="Schmutz J."/>
            <person name="Dickson M."/>
            <person name="Grimwood J."/>
            <person name="Cox D.R."/>
            <person name="Olson M.V."/>
            <person name="Kaul R."/>
            <person name="Raymond C."/>
            <person name="Shimizu N."/>
            <person name="Kawasaki K."/>
            <person name="Minoshima S."/>
            <person name="Evans G.A."/>
            <person name="Athanasiou M."/>
            <person name="Schultz R."/>
            <person name="Roe B.A."/>
            <person name="Chen F."/>
            <person name="Pan H."/>
            <person name="Ramser J."/>
            <person name="Lehrach H."/>
            <person name="Reinhardt R."/>
            <person name="McCombie W.R."/>
            <person name="de la Bastide M."/>
            <person name="Dedhia N."/>
            <person name="Blocker H."/>
            <person name="Hornischer K."/>
            <person name="Nordsiek G."/>
            <person name="Agarwala R."/>
            <person name="Aravind L."/>
            <person name="Bailey J.A."/>
            <person name="Bateman A."/>
            <person name="Batzoglou S."/>
            <person name="Birney E."/>
            <person name="Bork P."/>
            <person name="Brown D.G."/>
            <person name="Burge C.B."/>
            <person name="Cerutti L."/>
            <person name="Chen H.C."/>
            <person name="Church D."/>
            <person name="Clamp M."/>
            <person name="Copley R.R."/>
            <person name="Doerks T."/>
            <person name="Eddy S.R."/>
            <person name="Eichler E.E."/>
            <person name="Furey T.S."/>
            <person name="Galagan J."/>
            <person name="Gilbert J.G."/>
            <person name="Harmon C."/>
            <person name="Hayashizaki Y."/>
            <person name="Haussler D."/>
            <person name="Hermjakob H."/>
            <person name="Hokamp K."/>
            <person name="Jang W."/>
            <person name="Johnson L.S."/>
            <person name="Jones T.A."/>
            <person name="Kasif S."/>
            <person name="Kaspryzk A."/>
            <person name="Kennedy S."/>
            <person name="Kent W.J."/>
            <person name="Kitts P."/>
            <person name="Koonin E.V."/>
            <person name="Korf I."/>
            <person name="Kulp D."/>
            <person name="Lancet D."/>
            <person name="Lowe T.M."/>
            <person name="McLysaght A."/>
            <person name="Mikkelsen T."/>
            <person name="Moran J.V."/>
            <person name="Mulder N."/>
            <person name="Pollara V.J."/>
            <person name="Ponting C.P."/>
            <person name="Schuler G."/>
            <person name="Schultz J."/>
            <person name="Slater G."/>
            <person name="Smit A.F."/>
            <person name="Stupka E."/>
            <person name="Szustakowski J."/>
            <person name="Thierry-Mieg D."/>
            <person name="Thierry-Mieg J."/>
            <person name="Wagner L."/>
            <person name="Wallis J."/>
            <person name="Wheeler R."/>
            <person name="Williams A."/>
            <person name="Wolf Y.I."/>
            <person name="Wolfe K.H."/>
            <person name="Yang S.P."/>
            <person name="Yeh R.F."/>
            <person name="Collins F."/>
            <person name="Guyer M.S."/>
            <person name="Peterson J."/>
            <person name="Felsenfeld A."/>
            <person name="Wetterstrand K.A."/>
            <person name="Patrinos A."/>
            <person name="Morgan M.J."/>
            <person name="de Jong P."/>
            <person name="Catanese J.J."/>
            <person name="Osoegawa K."/>
            <person name="Shizuya H."/>
            <person name="Choi S."/>
            <person name="Chen Y.J."/>
        </authorList>
    </citation>
    <scope>NUCLEOTIDE SEQUENCE [LARGE SCALE GENOMIC DNA]</scope>
</reference>
<organism evidence="1 2">
    <name type="scientific">Homo sapiens</name>
    <name type="common">Human</name>
    <dbReference type="NCBI Taxonomy" id="9606"/>
    <lineage>
        <taxon>Eukaryota</taxon>
        <taxon>Metazoa</taxon>
        <taxon>Chordata</taxon>
        <taxon>Craniata</taxon>
        <taxon>Vertebrata</taxon>
        <taxon>Euteleostomi</taxon>
        <taxon>Mammalia</taxon>
        <taxon>Eutheria</taxon>
        <taxon>Euarchontoglires</taxon>
        <taxon>Primates</taxon>
        <taxon>Haplorrhini</taxon>
        <taxon>Catarrhini</taxon>
        <taxon>Hominidae</taxon>
        <taxon>Homo</taxon>
    </lineage>
</organism>
<dbReference type="Bgee" id="ENSG00000108669">
    <property type="expression patterns" value="Expressed in granulocyte and 198 other cell types or tissues"/>
</dbReference>
<name>K7EL72_HUMAN</name>
<dbReference type="OpenTargets" id="ENSG00000108669"/>
<evidence type="ECO:0000313" key="2">
    <source>
        <dbReference type="Proteomes" id="UP000005640"/>
    </source>
</evidence>
<dbReference type="ExpressionAtlas" id="K7EL72">
    <property type="expression patterns" value="baseline and differential"/>
</dbReference>
<dbReference type="Ensembl" id="ENST00000591574.5">
    <property type="protein sequence ID" value="ENSP00000465945.1"/>
    <property type="gene ID" value="ENSG00000108669.19"/>
</dbReference>
<reference evidence="1" key="5">
    <citation type="submission" date="2025-09" db="UniProtKB">
        <authorList>
            <consortium name="Ensembl"/>
        </authorList>
    </citation>
    <scope>IDENTIFICATION</scope>
</reference>
<dbReference type="OrthoDB" id="430364at2759"/>
<dbReference type="Proteomes" id="UP000005640">
    <property type="component" value="Chromosome 17"/>
</dbReference>
<sequence>MEEDDSYEAEG</sequence>
<dbReference type="Ensembl" id="ENST00000591574.5">
    <property type="protein sequence ID" value="ENSP00000465945.1"/>
    <property type="gene ID" value="ENSG00000108669.18"/>
</dbReference>